<evidence type="ECO:0000313" key="3">
    <source>
        <dbReference type="Proteomes" id="UP000252893"/>
    </source>
</evidence>
<name>A0A366E1Z9_9HYPH</name>
<protein>
    <submittedName>
        <fullName evidence="2">Low affinity Fe/Cu permease</fullName>
    </submittedName>
</protein>
<gene>
    <name evidence="2" type="ORF">DFR47_10311</name>
</gene>
<evidence type="ECO:0000256" key="1">
    <source>
        <dbReference type="SAM" id="Phobius"/>
    </source>
</evidence>
<keyword evidence="3" id="KW-1185">Reference proteome</keyword>
<dbReference type="Proteomes" id="UP000252893">
    <property type="component" value="Unassembled WGS sequence"/>
</dbReference>
<dbReference type="GO" id="GO:0055085">
    <property type="term" value="P:transmembrane transport"/>
    <property type="evidence" value="ECO:0007669"/>
    <property type="project" value="InterPro"/>
</dbReference>
<dbReference type="RefSeq" id="WP_113944019.1">
    <property type="nucleotide sequence ID" value="NZ_JBHEEG010000008.1"/>
</dbReference>
<feature type="transmembrane region" description="Helical" evidence="1">
    <location>
        <begin position="21"/>
        <end position="39"/>
    </location>
</feature>
<accession>A0A366E1Z9</accession>
<keyword evidence="1" id="KW-1133">Transmembrane helix</keyword>
<reference evidence="2 3" key="1">
    <citation type="submission" date="2018-06" db="EMBL/GenBank/DDBJ databases">
        <title>Genomic Encyclopedia of Type Strains, Phase IV (KMG-IV): sequencing the most valuable type-strain genomes for metagenomic binning, comparative biology and taxonomic classification.</title>
        <authorList>
            <person name="Goeker M."/>
        </authorList>
    </citation>
    <scope>NUCLEOTIDE SEQUENCE [LARGE SCALE GENOMIC DNA]</scope>
    <source>
        <strain evidence="2 3">DSM 25619</strain>
    </source>
</reference>
<feature type="transmembrane region" description="Helical" evidence="1">
    <location>
        <begin position="45"/>
        <end position="64"/>
    </location>
</feature>
<dbReference type="Pfam" id="PF04120">
    <property type="entry name" value="Iron_permease"/>
    <property type="match status" value="1"/>
</dbReference>
<organism evidence="2 3">
    <name type="scientific">Pseudochrobactrum asaccharolyticum</name>
    <dbReference type="NCBI Taxonomy" id="354351"/>
    <lineage>
        <taxon>Bacteria</taxon>
        <taxon>Pseudomonadati</taxon>
        <taxon>Pseudomonadota</taxon>
        <taxon>Alphaproteobacteria</taxon>
        <taxon>Hyphomicrobiales</taxon>
        <taxon>Brucellaceae</taxon>
        <taxon>Pseudochrobactrum</taxon>
    </lineage>
</organism>
<keyword evidence="1" id="KW-0472">Membrane</keyword>
<comment type="caution">
    <text evidence="2">The sequence shown here is derived from an EMBL/GenBank/DDBJ whole genome shotgun (WGS) entry which is preliminary data.</text>
</comment>
<evidence type="ECO:0000313" key="2">
    <source>
        <dbReference type="EMBL" id="RBO95448.1"/>
    </source>
</evidence>
<dbReference type="EMBL" id="QNRH01000003">
    <property type="protein sequence ID" value="RBO95448.1"/>
    <property type="molecule type" value="Genomic_DNA"/>
</dbReference>
<proteinExistence type="predicted"/>
<sequence>MGTYFSKLSEKFSEITGHYSAFIIAFLFIIIWALSGPIFQFSDTWQLVINTSTTIITFLMVFIIQNSQNRDSCALHTKIDELIDVVKNADKDFIGIEHMPLEKLQKLKEKIEEHAAHKAHSGEH</sequence>
<keyword evidence="1" id="KW-0812">Transmembrane</keyword>
<dbReference type="InterPro" id="IPR007251">
    <property type="entry name" value="Iron_permease_Fet4"/>
</dbReference>
<dbReference type="AlphaFoldDB" id="A0A366E1Z9"/>
<dbReference type="OrthoDB" id="119761at2"/>